<sequence>MAGPARDPHCGPVPAEAWAADAEARTRGRVEVFDATRPGGLDGWTMDAARYEAMRAHVLDTVDDLAGPDGSVALQDVVAAAQERHGGSPLFPGGRLRNHCTYTEVDLEARCEIERVPGSSPQRIRRWTGPPPG</sequence>
<name>A0ABV3XH21_9ACTN</name>
<dbReference type="RefSeq" id="WP_369208133.1">
    <property type="nucleotide sequence ID" value="NZ_JBFNXQ010000052.1"/>
</dbReference>
<gene>
    <name evidence="1" type="ORF">ABQ292_16020</name>
</gene>
<protein>
    <submittedName>
        <fullName evidence="1">Uncharacterized protein</fullName>
    </submittedName>
</protein>
<evidence type="ECO:0000313" key="1">
    <source>
        <dbReference type="EMBL" id="MEX5719872.1"/>
    </source>
</evidence>
<dbReference type="InterPro" id="IPR054233">
    <property type="entry name" value="DUF6958"/>
</dbReference>
<keyword evidence="2" id="KW-1185">Reference proteome</keyword>
<reference evidence="1 2" key="1">
    <citation type="submission" date="2024-06" db="EMBL/GenBank/DDBJ databases">
        <title>Draft genome sequence of Geodermatophilus badlandi, a novel member of the Geodermatophilaceae isolated from badland sedimentary rocks in the Red desert, Wyoming, USA.</title>
        <authorList>
            <person name="Ben Tekaya S."/>
            <person name="Nouioui I."/>
            <person name="Flores G.M."/>
            <person name="Shaal M.N."/>
            <person name="Bredoire F."/>
            <person name="Basile F."/>
            <person name="Van Diepen L."/>
            <person name="Ward N.L."/>
        </authorList>
    </citation>
    <scope>NUCLEOTIDE SEQUENCE [LARGE SCALE GENOMIC DNA]</scope>
    <source>
        <strain evidence="1 2">WL48A</strain>
    </source>
</reference>
<dbReference type="Pfam" id="PF22278">
    <property type="entry name" value="DUF6958"/>
    <property type="match status" value="1"/>
</dbReference>
<evidence type="ECO:0000313" key="2">
    <source>
        <dbReference type="Proteomes" id="UP001560045"/>
    </source>
</evidence>
<comment type="caution">
    <text evidence="1">The sequence shown here is derived from an EMBL/GenBank/DDBJ whole genome shotgun (WGS) entry which is preliminary data.</text>
</comment>
<accession>A0ABV3XH21</accession>
<dbReference type="EMBL" id="JBFNXQ010000052">
    <property type="protein sequence ID" value="MEX5719872.1"/>
    <property type="molecule type" value="Genomic_DNA"/>
</dbReference>
<organism evidence="1 2">
    <name type="scientific">Geodermatophilus maliterrae</name>
    <dbReference type="NCBI Taxonomy" id="3162531"/>
    <lineage>
        <taxon>Bacteria</taxon>
        <taxon>Bacillati</taxon>
        <taxon>Actinomycetota</taxon>
        <taxon>Actinomycetes</taxon>
        <taxon>Geodermatophilales</taxon>
        <taxon>Geodermatophilaceae</taxon>
        <taxon>Geodermatophilus</taxon>
    </lineage>
</organism>
<dbReference type="Proteomes" id="UP001560045">
    <property type="component" value="Unassembled WGS sequence"/>
</dbReference>
<proteinExistence type="predicted"/>